<gene>
    <name evidence="3" type="ORF">A1Q2_03715</name>
</gene>
<feature type="compositionally biased region" description="Low complexity" evidence="2">
    <location>
        <begin position="465"/>
        <end position="475"/>
    </location>
</feature>
<dbReference type="eggNOG" id="ENOG502RXPA">
    <property type="taxonomic scope" value="Eukaryota"/>
</dbReference>
<feature type="region of interest" description="Disordered" evidence="2">
    <location>
        <begin position="465"/>
        <end position="525"/>
    </location>
</feature>
<keyword evidence="4" id="KW-1185">Reference proteome</keyword>
<dbReference type="OMA" id="APAYHEC"/>
<protein>
    <submittedName>
        <fullName evidence="3">Uncharacterized protein</fullName>
    </submittedName>
</protein>
<dbReference type="InParanoid" id="K1VDF7"/>
<reference evidence="3 4" key="1">
    <citation type="journal article" date="2012" name="Eukaryot. Cell">
        <title>Genome sequence of the Trichosporon asahii environmental strain CBS 8904.</title>
        <authorList>
            <person name="Yang R.Y."/>
            <person name="Li H.T."/>
            <person name="Zhu H."/>
            <person name="Zhou G.P."/>
            <person name="Wang M."/>
            <person name="Wang L."/>
        </authorList>
    </citation>
    <scope>NUCLEOTIDE SEQUENCE [LARGE SCALE GENOMIC DNA]</scope>
    <source>
        <strain evidence="3 4">CBS 8904</strain>
    </source>
</reference>
<dbReference type="STRING" id="1220162.K1VDF7"/>
<dbReference type="EMBL" id="AMBO01000302">
    <property type="protein sequence ID" value="EKD02015.1"/>
    <property type="molecule type" value="Genomic_DNA"/>
</dbReference>
<evidence type="ECO:0000313" key="4">
    <source>
        <dbReference type="Proteomes" id="UP000006757"/>
    </source>
</evidence>
<evidence type="ECO:0000256" key="2">
    <source>
        <dbReference type="SAM" id="MobiDB-lite"/>
    </source>
</evidence>
<keyword evidence="1" id="KW-0175">Coiled coil</keyword>
<dbReference type="PANTHER" id="PTHR21974:SF2">
    <property type="entry name" value="RE15880P"/>
    <property type="match status" value="1"/>
</dbReference>
<feature type="coiled-coil region" evidence="1">
    <location>
        <begin position="225"/>
        <end position="252"/>
    </location>
</feature>
<proteinExistence type="predicted"/>
<evidence type="ECO:0000256" key="1">
    <source>
        <dbReference type="SAM" id="Coils"/>
    </source>
</evidence>
<dbReference type="PANTHER" id="PTHR21974">
    <property type="entry name" value="RE15880P"/>
    <property type="match status" value="1"/>
</dbReference>
<sequence>MRVRVTRVGLAFCLISSSDTRRRRSLPAHTSSELDDSEYTPHTPYALVVVRSPTLAVLSASVHCTAAGSSPTRNRNPEPGTAFGAPSAAFTTTSCVTMECVRRSLLGSTASVSGILHPQHCLHTSNPSSMSSDPVVDSVSEELEATEYAPPTYEAMKKHLSTTKVELSREEGKLKKLEFKDWEDIKNRTTKRLFVKVKHMGSHKEKLDAMEEKEEREYVEAFGKEQDSRAKISELQSQIKDLEQQLKALEPYVAQNQRLQRQLAALYKRVFDGPTPQYPQEDAAENKYHAAEKRQRELLEHQTNLRRANQLVQRATMLITSAQRSAREAQSASQWDMWGGGRMADYMERSALGQAQNCIDQARMTWEQARQYVPELAPFPQTTMPMGNLFGDVFFDNIWSDMAFHQKIMDASRRLDAVAAAIADGARRVNARTGEAEQLAKGAGRELDAARKQLDGVRREIFERAANPAPQYSAAPPQPQTIDFAPPSGPPPQGGGFAPPDGPPPPGGPGAAQRTPSAPPPEYRP</sequence>
<dbReference type="OrthoDB" id="2562743at2759"/>
<accession>K1VDF7</accession>
<evidence type="ECO:0000313" key="3">
    <source>
        <dbReference type="EMBL" id="EKD02015.1"/>
    </source>
</evidence>
<organism evidence="3 4">
    <name type="scientific">Trichosporon asahii var. asahii (strain CBS 8904)</name>
    <name type="common">Yeast</name>
    <dbReference type="NCBI Taxonomy" id="1220162"/>
    <lineage>
        <taxon>Eukaryota</taxon>
        <taxon>Fungi</taxon>
        <taxon>Dikarya</taxon>
        <taxon>Basidiomycota</taxon>
        <taxon>Agaricomycotina</taxon>
        <taxon>Tremellomycetes</taxon>
        <taxon>Trichosporonales</taxon>
        <taxon>Trichosporonaceae</taxon>
        <taxon>Trichosporon</taxon>
    </lineage>
</organism>
<comment type="caution">
    <text evidence="3">The sequence shown here is derived from an EMBL/GenBank/DDBJ whole genome shotgun (WGS) entry which is preliminary data.</text>
</comment>
<name>K1VDF7_TRIAC</name>
<dbReference type="AlphaFoldDB" id="K1VDF7"/>
<dbReference type="HOGENOM" id="CLU_518939_0_0_1"/>
<feature type="coiled-coil region" evidence="1">
    <location>
        <begin position="281"/>
        <end position="311"/>
    </location>
</feature>
<dbReference type="Proteomes" id="UP000006757">
    <property type="component" value="Unassembled WGS sequence"/>
</dbReference>